<proteinExistence type="predicted"/>
<feature type="signal peptide" evidence="1">
    <location>
        <begin position="1"/>
        <end position="19"/>
    </location>
</feature>
<dbReference type="AlphaFoldDB" id="A0AAW0E6E5"/>
<keyword evidence="3" id="KW-1185">Reference proteome</keyword>
<reference evidence="2 3" key="1">
    <citation type="submission" date="2024-01" db="EMBL/GenBank/DDBJ databases">
        <title>A draft genome for a cacao thread blight-causing isolate of Paramarasmius palmivorus.</title>
        <authorList>
            <person name="Baruah I.K."/>
            <person name="Bukari Y."/>
            <person name="Amoako-Attah I."/>
            <person name="Meinhardt L.W."/>
            <person name="Bailey B.A."/>
            <person name="Cohen S.P."/>
        </authorList>
    </citation>
    <scope>NUCLEOTIDE SEQUENCE [LARGE SCALE GENOMIC DNA]</scope>
    <source>
        <strain evidence="2 3">GH-12</strain>
    </source>
</reference>
<organism evidence="2 3">
    <name type="scientific">Paramarasmius palmivorus</name>
    <dbReference type="NCBI Taxonomy" id="297713"/>
    <lineage>
        <taxon>Eukaryota</taxon>
        <taxon>Fungi</taxon>
        <taxon>Dikarya</taxon>
        <taxon>Basidiomycota</taxon>
        <taxon>Agaricomycotina</taxon>
        <taxon>Agaricomycetes</taxon>
        <taxon>Agaricomycetidae</taxon>
        <taxon>Agaricales</taxon>
        <taxon>Marasmiineae</taxon>
        <taxon>Marasmiaceae</taxon>
        <taxon>Paramarasmius</taxon>
    </lineage>
</organism>
<evidence type="ECO:0000313" key="3">
    <source>
        <dbReference type="Proteomes" id="UP001383192"/>
    </source>
</evidence>
<comment type="caution">
    <text evidence="2">The sequence shown here is derived from an EMBL/GenBank/DDBJ whole genome shotgun (WGS) entry which is preliminary data.</text>
</comment>
<gene>
    <name evidence="2" type="ORF">VNI00_000531</name>
</gene>
<keyword evidence="1" id="KW-0732">Signal</keyword>
<feature type="chain" id="PRO_5043497239" evidence="1">
    <location>
        <begin position="20"/>
        <end position="139"/>
    </location>
</feature>
<name>A0AAW0E6E5_9AGAR</name>
<dbReference type="Proteomes" id="UP001383192">
    <property type="component" value="Unassembled WGS sequence"/>
</dbReference>
<sequence>MKLGLVASALLLSANAAFAELLSPVSGAVINANDKLNITLKTYHFGRAHTESITAYLLRNDGLCGDLNGDFSTRIVTDFEPNYTWINPSGLSIPSYTTESFNPAGWYAKGDVTLVVEERFSASGPANLATYTTKIQIVD</sequence>
<accession>A0AAW0E6E5</accession>
<evidence type="ECO:0000313" key="2">
    <source>
        <dbReference type="EMBL" id="KAK7060798.1"/>
    </source>
</evidence>
<dbReference type="EMBL" id="JAYKXP010000002">
    <property type="protein sequence ID" value="KAK7060798.1"/>
    <property type="molecule type" value="Genomic_DNA"/>
</dbReference>
<protein>
    <submittedName>
        <fullName evidence="2">Uncharacterized protein</fullName>
    </submittedName>
</protein>
<evidence type="ECO:0000256" key="1">
    <source>
        <dbReference type="SAM" id="SignalP"/>
    </source>
</evidence>